<evidence type="ECO:0000256" key="1">
    <source>
        <dbReference type="ARBA" id="ARBA00004236"/>
    </source>
</evidence>
<keyword evidence="7" id="KW-0411">Iron-sulfur</keyword>
<dbReference type="PROSITE" id="PS51318">
    <property type="entry name" value="TAT"/>
    <property type="match status" value="1"/>
</dbReference>
<evidence type="ECO:0000259" key="10">
    <source>
        <dbReference type="PROSITE" id="PS51379"/>
    </source>
</evidence>
<proteinExistence type="predicted"/>
<comment type="cofactor">
    <cofactor evidence="9">
        <name>corrinoid</name>
        <dbReference type="ChEBI" id="CHEBI:33913"/>
    </cofactor>
</comment>
<evidence type="ECO:0000256" key="6">
    <source>
        <dbReference type="ARBA" id="ARBA00023004"/>
    </source>
</evidence>
<dbReference type="InterPro" id="IPR006311">
    <property type="entry name" value="TAT_signal"/>
</dbReference>
<evidence type="ECO:0000256" key="4">
    <source>
        <dbReference type="ARBA" id="ARBA00022723"/>
    </source>
</evidence>
<dbReference type="PROSITE" id="PS51379">
    <property type="entry name" value="4FE4S_FER_2"/>
    <property type="match status" value="1"/>
</dbReference>
<name>A0A644T501_9ZZZZ</name>
<dbReference type="SUPFAM" id="SSF54862">
    <property type="entry name" value="4Fe-4S ferredoxins"/>
    <property type="match status" value="1"/>
</dbReference>
<dbReference type="NCBIfam" id="TIGR01409">
    <property type="entry name" value="TAT_signal_seq"/>
    <property type="match status" value="1"/>
</dbReference>
<dbReference type="InterPro" id="IPR017896">
    <property type="entry name" value="4Fe4S_Fe-S-bd"/>
</dbReference>
<dbReference type="GO" id="GO:0046872">
    <property type="term" value="F:metal ion binding"/>
    <property type="evidence" value="ECO:0007669"/>
    <property type="project" value="UniProtKB-KW"/>
</dbReference>
<dbReference type="EMBL" id="VSSQ01000015">
    <property type="protein sequence ID" value="MPL61587.1"/>
    <property type="molecule type" value="Genomic_DNA"/>
</dbReference>
<accession>A0A644T501</accession>
<evidence type="ECO:0000313" key="11">
    <source>
        <dbReference type="EMBL" id="MPL61587.1"/>
    </source>
</evidence>
<keyword evidence="3" id="KW-0004">4Fe-4S</keyword>
<dbReference type="InterPro" id="IPR012832">
    <property type="entry name" value="RDH"/>
</dbReference>
<dbReference type="NCBIfam" id="TIGR02486">
    <property type="entry name" value="RDH"/>
    <property type="match status" value="1"/>
</dbReference>
<organism evidence="11">
    <name type="scientific">bioreactor metagenome</name>
    <dbReference type="NCBI Taxonomy" id="1076179"/>
    <lineage>
        <taxon>unclassified sequences</taxon>
        <taxon>metagenomes</taxon>
        <taxon>ecological metagenomes</taxon>
    </lineage>
</organism>
<evidence type="ECO:0000256" key="7">
    <source>
        <dbReference type="ARBA" id="ARBA00023014"/>
    </source>
</evidence>
<evidence type="ECO:0000256" key="9">
    <source>
        <dbReference type="ARBA" id="ARBA00029374"/>
    </source>
</evidence>
<keyword evidence="6" id="KW-0408">Iron</keyword>
<reference evidence="11" key="1">
    <citation type="submission" date="2019-08" db="EMBL/GenBank/DDBJ databases">
        <authorList>
            <person name="Kucharzyk K."/>
            <person name="Murdoch R.W."/>
            <person name="Higgins S."/>
            <person name="Loffler F."/>
        </authorList>
    </citation>
    <scope>NUCLEOTIDE SEQUENCE</scope>
</reference>
<comment type="caution">
    <text evidence="11">The sequence shown here is derived from an EMBL/GenBank/DDBJ whole genome shotgun (WGS) entry which is preliminary data.</text>
</comment>
<keyword evidence="2" id="KW-1003">Cell membrane</keyword>
<sequence>MSKFHKTISRRDFMKGLGLAGAGIGAVAASAPVFHDIDEFVSSEANSTKDQPWYVKHREHFDPTITVDWDIFDRYDGYQHKGVYEGPPDAPFTSWGNRLQTRMSGEEQKKRILAAKKERFPGWDGGLHGRGDQRADALFYAVTQPFPGSGEEGHGLFQPYPDQPGKFYARWGLYGPPHDSAPPDGSVPKWEGTPEDNFLMLRAAAKYFGAGDVGALNLADPKCKKLIYKKAQPMTLGKGTYSEIGGPGMIDAKFYPKVPDHAVPINFKEADYSYYNDAEWVIPTKCESIFTFTLPQPQELNKRTGGIAGAGPYTVYKDFARVGTLVQMFIKNLGYHALYWPIGWGPGGCFTTFDGQGEQGRTGAAIHWKFGSSQRGSERVVTDLPIAPTPPIDAGMFEFCKTCHICRDVCVSGGVHQEDEPTWDSGNWWNVQGYLGYRTDWSGCHNQCGMCQSSCPFTYLGLENASLVHKIVKGVVANTTVFNSFFTNMEKALGYGDLTMENSNWWKEEGPIYGFDPGT</sequence>
<keyword evidence="5" id="KW-0732">Signal</keyword>
<dbReference type="AlphaFoldDB" id="A0A644T501"/>
<feature type="domain" description="4Fe-4S ferredoxin-type" evidence="10">
    <location>
        <begin position="435"/>
        <end position="465"/>
    </location>
</feature>
<dbReference type="GO" id="GO:0005886">
    <property type="term" value="C:plasma membrane"/>
    <property type="evidence" value="ECO:0007669"/>
    <property type="project" value="UniProtKB-SubCell"/>
</dbReference>
<evidence type="ECO:0000256" key="8">
    <source>
        <dbReference type="ARBA" id="ARBA00023136"/>
    </source>
</evidence>
<keyword evidence="4" id="KW-0479">Metal-binding</keyword>
<evidence type="ECO:0000256" key="3">
    <source>
        <dbReference type="ARBA" id="ARBA00022485"/>
    </source>
</evidence>
<comment type="subcellular location">
    <subcellularLocation>
        <location evidence="1">Cell membrane</location>
    </subcellularLocation>
</comment>
<protein>
    <recommendedName>
        <fullName evidence="10">4Fe-4S ferredoxin-type domain-containing protein</fullName>
    </recommendedName>
</protein>
<dbReference type="GO" id="GO:0051539">
    <property type="term" value="F:4 iron, 4 sulfur cluster binding"/>
    <property type="evidence" value="ECO:0007669"/>
    <property type="project" value="UniProtKB-KW"/>
</dbReference>
<gene>
    <name evidence="11" type="ORF">SDC9_07164</name>
</gene>
<dbReference type="InterPro" id="IPR019546">
    <property type="entry name" value="TAT_signal_bac_arc"/>
</dbReference>
<keyword evidence="8" id="KW-0472">Membrane</keyword>
<evidence type="ECO:0000256" key="2">
    <source>
        <dbReference type="ARBA" id="ARBA00022475"/>
    </source>
</evidence>
<evidence type="ECO:0000256" key="5">
    <source>
        <dbReference type="ARBA" id="ARBA00022729"/>
    </source>
</evidence>
<dbReference type="Pfam" id="PF13486">
    <property type="entry name" value="Dehalogenase"/>
    <property type="match status" value="1"/>
</dbReference>
<dbReference type="InterPro" id="IPR028894">
    <property type="entry name" value="RDH_dom"/>
</dbReference>